<keyword evidence="3" id="KW-1185">Reference proteome</keyword>
<organism evidence="2 3">
    <name type="scientific">Flavobacterium endophyticum</name>
    <dbReference type="NCBI Taxonomy" id="1540163"/>
    <lineage>
        <taxon>Bacteria</taxon>
        <taxon>Pseudomonadati</taxon>
        <taxon>Bacteroidota</taxon>
        <taxon>Flavobacteriia</taxon>
        <taxon>Flavobacteriales</taxon>
        <taxon>Flavobacteriaceae</taxon>
        <taxon>Flavobacterium</taxon>
    </lineage>
</organism>
<feature type="signal peptide" evidence="1">
    <location>
        <begin position="1"/>
        <end position="17"/>
    </location>
</feature>
<gene>
    <name evidence="2" type="ORF">CLV94_0449</name>
</gene>
<evidence type="ECO:0000313" key="3">
    <source>
        <dbReference type="Proteomes" id="UP000277579"/>
    </source>
</evidence>
<accession>A0A495MM25</accession>
<comment type="caution">
    <text evidence="2">The sequence shown here is derived from an EMBL/GenBank/DDBJ whole genome shotgun (WGS) entry which is preliminary data.</text>
</comment>
<dbReference type="RefSeq" id="WP_121374825.1">
    <property type="nucleotide sequence ID" value="NZ_RBLC01000001.1"/>
</dbReference>
<name>A0A495MM25_9FLAO</name>
<feature type="chain" id="PRO_5019774557" evidence="1">
    <location>
        <begin position="18"/>
        <end position="150"/>
    </location>
</feature>
<evidence type="ECO:0000256" key="1">
    <source>
        <dbReference type="SAM" id="SignalP"/>
    </source>
</evidence>
<proteinExistence type="predicted"/>
<dbReference type="EMBL" id="RBLC01000001">
    <property type="protein sequence ID" value="RKS25419.1"/>
    <property type="molecule type" value="Genomic_DNA"/>
</dbReference>
<sequence length="150" mass="17483">MKKLLFLLFMVSASSFAQLKATDINKLAKAYNAKLQEEFGDRDFQTVKAKKDGNSNIKQIVVHTIDYNGADMDPAFRAKLDDENIAEEIEYLFEFGFYPTFKALNVQYFIVDFTVINIDGKKYKTTRSFPIKDYNETEYNEEKVMKLIIR</sequence>
<protein>
    <submittedName>
        <fullName evidence="2">Uncharacterized protein</fullName>
    </submittedName>
</protein>
<reference evidence="2 3" key="1">
    <citation type="submission" date="2018-10" db="EMBL/GenBank/DDBJ databases">
        <title>Genomic Encyclopedia of Archaeal and Bacterial Type Strains, Phase II (KMG-II): from individual species to whole genera.</title>
        <authorList>
            <person name="Goeker M."/>
        </authorList>
    </citation>
    <scope>NUCLEOTIDE SEQUENCE [LARGE SCALE GENOMIC DNA]</scope>
    <source>
        <strain evidence="2 3">DSM 29537</strain>
    </source>
</reference>
<keyword evidence="1" id="KW-0732">Signal</keyword>
<dbReference type="Proteomes" id="UP000277579">
    <property type="component" value="Unassembled WGS sequence"/>
</dbReference>
<evidence type="ECO:0000313" key="2">
    <source>
        <dbReference type="EMBL" id="RKS25419.1"/>
    </source>
</evidence>
<dbReference type="AlphaFoldDB" id="A0A495MM25"/>